<reference evidence="2 3" key="1">
    <citation type="submission" date="2022-07" db="EMBL/GenBank/DDBJ databases">
        <title>Mucilaginibacter sp. JC4.</title>
        <authorList>
            <person name="Le V."/>
            <person name="Ko S.-R."/>
            <person name="Ahn C.-Y."/>
            <person name="Oh H.-M."/>
        </authorList>
    </citation>
    <scope>NUCLEOTIDE SEQUENCE [LARGE SCALE GENOMIC DNA]</scope>
    <source>
        <strain evidence="2 3">JC4</strain>
    </source>
</reference>
<dbReference type="PANTHER" id="PTHR11280:SF6">
    <property type="entry name" value="GLUCOSAMINE-6-PHOSPHATE ISOMERASE NAGB"/>
    <property type="match status" value="1"/>
</dbReference>
<name>A0ABT1SY42_9SPHI</name>
<dbReference type="Proteomes" id="UP001204376">
    <property type="component" value="Unassembled WGS sequence"/>
</dbReference>
<dbReference type="Pfam" id="PF01182">
    <property type="entry name" value="Glucosamine_iso"/>
    <property type="match status" value="1"/>
</dbReference>
<protein>
    <submittedName>
        <fullName evidence="2">Glucosamine-6-phosphate deaminase</fullName>
    </submittedName>
</protein>
<dbReference type="PANTHER" id="PTHR11280">
    <property type="entry name" value="GLUCOSAMINE-6-PHOSPHATE ISOMERASE"/>
    <property type="match status" value="1"/>
</dbReference>
<dbReference type="EMBL" id="JANHOH010000001">
    <property type="protein sequence ID" value="MCQ6957192.1"/>
    <property type="molecule type" value="Genomic_DNA"/>
</dbReference>
<dbReference type="InterPro" id="IPR037171">
    <property type="entry name" value="NagB/RpiA_transferase-like"/>
</dbReference>
<dbReference type="InterPro" id="IPR006148">
    <property type="entry name" value="Glc/Gal-6P_isomerase"/>
</dbReference>
<dbReference type="RefSeq" id="WP_256537400.1">
    <property type="nucleotide sequence ID" value="NZ_JANHOH010000001.1"/>
</dbReference>
<dbReference type="Gene3D" id="3.40.50.1360">
    <property type="match status" value="1"/>
</dbReference>
<keyword evidence="3" id="KW-1185">Reference proteome</keyword>
<accession>A0ABT1SY42</accession>
<evidence type="ECO:0000259" key="1">
    <source>
        <dbReference type="Pfam" id="PF01182"/>
    </source>
</evidence>
<evidence type="ECO:0000313" key="2">
    <source>
        <dbReference type="EMBL" id="MCQ6957192.1"/>
    </source>
</evidence>
<comment type="caution">
    <text evidence="2">The sequence shown here is derived from an EMBL/GenBank/DDBJ whole genome shotgun (WGS) entry which is preliminary data.</text>
</comment>
<dbReference type="CDD" id="cd01399">
    <property type="entry name" value="GlcN6P_deaminase"/>
    <property type="match status" value="1"/>
</dbReference>
<sequence>MLQNIKEDKLEVFVSENRAILGNTAAKLASEKIKQLLGTKPFINIIFAAAPSQNEFLAALVADNSIEWQKTNAFHMDEYLGLPADAPELFSSFLREKIFGRVPFASVNCINGSMVNFEAECTRYSNLLKENPADIVFMGIGENTHIAFNDPHVANFNDPELVKVALLDPACRQQQVNDGCFDTLTDVPTYALTLTVPALMSASYIFCMVPGINKAAAVKLTLEQPVSERYPSTILKTHEGAMLFVDRDSFSQVLT</sequence>
<feature type="domain" description="Glucosamine/galactosamine-6-phosphate isomerase" evidence="1">
    <location>
        <begin position="21"/>
        <end position="241"/>
    </location>
</feature>
<dbReference type="InterPro" id="IPR004547">
    <property type="entry name" value="Glucosamine6P_isomerase"/>
</dbReference>
<gene>
    <name evidence="2" type="ORF">NPE20_04455</name>
</gene>
<evidence type="ECO:0000313" key="3">
    <source>
        <dbReference type="Proteomes" id="UP001204376"/>
    </source>
</evidence>
<organism evidence="2 3">
    <name type="scientific">Mucilaginibacter aquariorum</name>
    <dbReference type="NCBI Taxonomy" id="2967225"/>
    <lineage>
        <taxon>Bacteria</taxon>
        <taxon>Pseudomonadati</taxon>
        <taxon>Bacteroidota</taxon>
        <taxon>Sphingobacteriia</taxon>
        <taxon>Sphingobacteriales</taxon>
        <taxon>Sphingobacteriaceae</taxon>
        <taxon>Mucilaginibacter</taxon>
    </lineage>
</organism>
<dbReference type="SUPFAM" id="SSF100950">
    <property type="entry name" value="NagB/RpiA/CoA transferase-like"/>
    <property type="match status" value="1"/>
</dbReference>
<proteinExistence type="predicted"/>